<reference evidence="1" key="1">
    <citation type="journal article" date="2015" name="Nature">
        <title>Complex archaea that bridge the gap between prokaryotes and eukaryotes.</title>
        <authorList>
            <person name="Spang A."/>
            <person name="Saw J.H."/>
            <person name="Jorgensen S.L."/>
            <person name="Zaremba-Niedzwiedzka K."/>
            <person name="Martijn J."/>
            <person name="Lind A.E."/>
            <person name="van Eijk R."/>
            <person name="Schleper C."/>
            <person name="Guy L."/>
            <person name="Ettema T.J."/>
        </authorList>
    </citation>
    <scope>NUCLEOTIDE SEQUENCE</scope>
</reference>
<feature type="non-terminal residue" evidence="1">
    <location>
        <position position="540"/>
    </location>
</feature>
<name>A0A0F9ETP0_9ZZZZ</name>
<accession>A0A0F9ETP0</accession>
<feature type="non-terminal residue" evidence="1">
    <location>
        <position position="1"/>
    </location>
</feature>
<organism evidence="1">
    <name type="scientific">marine sediment metagenome</name>
    <dbReference type="NCBI Taxonomy" id="412755"/>
    <lineage>
        <taxon>unclassified sequences</taxon>
        <taxon>metagenomes</taxon>
        <taxon>ecological metagenomes</taxon>
    </lineage>
</organism>
<dbReference type="EMBL" id="LAZR01035557">
    <property type="protein sequence ID" value="KKL27188.1"/>
    <property type="molecule type" value="Genomic_DNA"/>
</dbReference>
<comment type="caution">
    <text evidence="1">The sequence shown here is derived from an EMBL/GenBank/DDBJ whole genome shotgun (WGS) entry which is preliminary data.</text>
</comment>
<gene>
    <name evidence="1" type="ORF">LCGC14_2387680</name>
</gene>
<sequence>SRAQISILNTDGSRADKFGFPDRYTTPQEQGLYYIPLAYDNNGRIDFLDTRAYASLLNIEFPSYKFASYDLYVVNDQPQWWNGDLPINNYSPVTTAVNNGAGGYWYWDNINERGHQSPDPVVWNFPWNAINSDITDYNDDSNLYRAPRELLQEFHAERVELGTAIIQAGTGAKGMIATLPLMNFNRMRASGINSDFYGNRPEGTGLTNSLLDEFTARKMVVASFSQAAKEASLRMVSTGVVNENKEKKNHFLDTLTGKLAQGSQFTSTDDKARFIVRITQNNSASITDTRILEGLDNEVDYLNNDKTHYPLYLWGSTGENGRTFFGTEDKTDGFHTVVIWKRTYIDTAFQTQMVQLTDPLFGEEPYKRILYYPDHSFGNNFRWSTMYDDNTFLNTEQPDCNRSYYPRLDSTLEKYSSGAFCNDGSAVPSDPNDPNSPPIYHEAPGWATFDLDFLVGHFDFGSNSLVIPISELDEHNETISVSYDVNADGDTDDPEDIQNRTISNNFMEQFSNVTSTSLANNGFGASGSQKLSDTINADQY</sequence>
<evidence type="ECO:0000313" key="1">
    <source>
        <dbReference type="EMBL" id="KKL27188.1"/>
    </source>
</evidence>
<dbReference type="AlphaFoldDB" id="A0A0F9ETP0"/>
<protein>
    <submittedName>
        <fullName evidence="1">Uncharacterized protein</fullName>
    </submittedName>
</protein>
<proteinExistence type="predicted"/>